<keyword evidence="6" id="KW-1185">Reference proteome</keyword>
<feature type="compositionally biased region" description="Polar residues" evidence="3">
    <location>
        <begin position="860"/>
        <end position="907"/>
    </location>
</feature>
<dbReference type="SUPFAM" id="SSF144284">
    <property type="entry name" value="Sec2 N-terminal region"/>
    <property type="match status" value="1"/>
</dbReference>
<reference evidence="5 6" key="1">
    <citation type="journal article" date="2016" name="Mol. Biol. Evol.">
        <title>Comparative Genomics of Early-Diverging Mushroom-Forming Fungi Provides Insights into the Origins of Lignocellulose Decay Capabilities.</title>
        <authorList>
            <person name="Nagy L.G."/>
            <person name="Riley R."/>
            <person name="Tritt A."/>
            <person name="Adam C."/>
            <person name="Daum C."/>
            <person name="Floudas D."/>
            <person name="Sun H."/>
            <person name="Yadav J.S."/>
            <person name="Pangilinan J."/>
            <person name="Larsson K.H."/>
            <person name="Matsuura K."/>
            <person name="Barry K."/>
            <person name="Labutti K."/>
            <person name="Kuo R."/>
            <person name="Ohm R.A."/>
            <person name="Bhattacharya S.S."/>
            <person name="Shirouzu T."/>
            <person name="Yoshinaga Y."/>
            <person name="Martin F.M."/>
            <person name="Grigoriev I.V."/>
            <person name="Hibbett D.S."/>
        </authorList>
    </citation>
    <scope>NUCLEOTIDE SEQUENCE [LARGE SCALE GENOMIC DNA]</scope>
    <source>
        <strain evidence="5 6">HHB14362 ss-1</strain>
    </source>
</reference>
<gene>
    <name evidence="5" type="ORF">NEOLEDRAFT_1149156</name>
</gene>
<dbReference type="Proteomes" id="UP000076761">
    <property type="component" value="Unassembled WGS sequence"/>
</dbReference>
<feature type="compositionally biased region" description="Polar residues" evidence="3">
    <location>
        <begin position="714"/>
        <end position="723"/>
    </location>
</feature>
<dbReference type="GO" id="GO:0006887">
    <property type="term" value="P:exocytosis"/>
    <property type="evidence" value="ECO:0007669"/>
    <property type="project" value="TreeGrafter"/>
</dbReference>
<dbReference type="STRING" id="1314782.A0A165RCU5"/>
<dbReference type="Pfam" id="PF06428">
    <property type="entry name" value="Sec2p"/>
    <property type="match status" value="1"/>
</dbReference>
<evidence type="ECO:0000256" key="1">
    <source>
        <dbReference type="ARBA" id="ARBA00023054"/>
    </source>
</evidence>
<dbReference type="GO" id="GO:0070319">
    <property type="term" value="C:Golgi to plasma membrane transport vesicle"/>
    <property type="evidence" value="ECO:0007669"/>
    <property type="project" value="TreeGrafter"/>
</dbReference>
<feature type="region of interest" description="Disordered" evidence="3">
    <location>
        <begin position="599"/>
        <end position="1020"/>
    </location>
</feature>
<feature type="coiled-coil region" evidence="2">
    <location>
        <begin position="219"/>
        <end position="296"/>
    </location>
</feature>
<feature type="compositionally biased region" description="Basic and acidic residues" evidence="3">
    <location>
        <begin position="646"/>
        <end position="656"/>
    </location>
</feature>
<dbReference type="GO" id="GO:0005085">
    <property type="term" value="F:guanyl-nucleotide exchange factor activity"/>
    <property type="evidence" value="ECO:0007669"/>
    <property type="project" value="InterPro"/>
</dbReference>
<evidence type="ECO:0000313" key="5">
    <source>
        <dbReference type="EMBL" id="KZT23631.1"/>
    </source>
</evidence>
<feature type="compositionally biased region" description="Polar residues" evidence="3">
    <location>
        <begin position="744"/>
        <end position="761"/>
    </location>
</feature>
<dbReference type="Gene3D" id="6.10.140.910">
    <property type="match status" value="1"/>
</dbReference>
<keyword evidence="1 2" id="KW-0175">Coiled coil</keyword>
<dbReference type="PANTHER" id="PTHR14430">
    <property type="entry name" value="RABIN3-RELATED"/>
    <property type="match status" value="1"/>
</dbReference>
<dbReference type="InParanoid" id="A0A165RCU5"/>
<feature type="compositionally biased region" description="Basic and acidic residues" evidence="3">
    <location>
        <begin position="608"/>
        <end position="619"/>
    </location>
</feature>
<dbReference type="InterPro" id="IPR040351">
    <property type="entry name" value="RAB3IL/RAB3IP/Sec2"/>
</dbReference>
<sequence>MSEVLPVQEKHEEKAQDIEEDAERHLQGSPLLDRKPSVQESSMSDNEVFADAVEAHSSHTSEGQDGAVTVDDRSPSKSSDSPPAVVSQQSSKQTMDDRPNAPPQVNGVKQPRRSSLDVDPEAQAMVIGSLRAQVQDLFSQVTQLNNKLVQSYDRVSDLEDGLHMTSSNLRASSLKVSQLELERTQHLAALNTGLLVERTHVTAELTRLMEKATEEAARRGQAESARAEIEKDLDDLSASLFGQANTMVAEARLAQAASERKVEDAEQALKGAEEAVTAMQQQIQAMQEEKERAVASAEQMHIRMGKGKWVERDKDPSGTHPSSRLLSVHTPYQEFLLFVAHLRSTRPASPTPPSISSLLPLPFIARLVTEDTEPTLRFDVAPSLNWLSRRTVLSAIHNGQLSIEPMSTNTLLQEAPFPSPGLPGSSSHSGVSCALCGTCIISSHTDPSHLHSKSPQHNKPSLSLARANTTQSIPSSWSSFLPKNPLSSATASAPPTPPGGDHIMPGLHVRSSSQPLPQSHSPTQIYVFRIATQTSSSLPGGQTSLTISARSGNPTVYPLCQSSWCLSRLRTTCSLWSFVKSGVVDRVWEEEVPAVAETGWEIVGGKDGNTKDSGARSAEKPPVPPRRRGLWERASSMASSALGNSIKEREREEKKLPATPPPNLSPSTPTSPRPRPPLPARSKSRFAPSPTQEVVVASDRDVNSNHAAVDELATSGQPSQDVAVSSDSKSKPDESPNGADENQDVTVVPSTFAATQPTTSDADALAGSTIPAAEGGHVRGIPETTADSSIATETYESLRVPSTEELSATETPAAPTVLSSVQEAEKPPSRAGSPAPPPLPRRAAARARPVSVLIPAAATGENNAAMTPRQTEASPADASQQPTTETDSAPSSEPKSVEENTISLSQESEPEADAKRQEELENAESPEPPASDLQDIDHSFSVKQEQSTTPDNPEQPVDSEPAPISIAEAPIPIESPAQKPDAPRDSELASPVEAGDANEPTDEDQHEGVEETGPFIGDATWEERTWKEIVRLREDMFWARIGCVR</sequence>
<feature type="compositionally biased region" description="Pro residues" evidence="3">
    <location>
        <begin position="658"/>
        <end position="679"/>
    </location>
</feature>
<evidence type="ECO:0000256" key="3">
    <source>
        <dbReference type="SAM" id="MobiDB-lite"/>
    </source>
</evidence>
<name>A0A165RCU5_9AGAM</name>
<organism evidence="5 6">
    <name type="scientific">Neolentinus lepideus HHB14362 ss-1</name>
    <dbReference type="NCBI Taxonomy" id="1314782"/>
    <lineage>
        <taxon>Eukaryota</taxon>
        <taxon>Fungi</taxon>
        <taxon>Dikarya</taxon>
        <taxon>Basidiomycota</taxon>
        <taxon>Agaricomycotina</taxon>
        <taxon>Agaricomycetes</taxon>
        <taxon>Gloeophyllales</taxon>
        <taxon>Gloeophyllaceae</taxon>
        <taxon>Neolentinus</taxon>
    </lineage>
</organism>
<proteinExistence type="predicted"/>
<accession>A0A165RCU5</accession>
<feature type="region of interest" description="Disordered" evidence="3">
    <location>
        <begin position="1"/>
        <end position="119"/>
    </location>
</feature>
<feature type="compositionally biased region" description="Basic and acidic residues" evidence="3">
    <location>
        <begin position="8"/>
        <end position="37"/>
    </location>
</feature>
<evidence type="ECO:0000259" key="4">
    <source>
        <dbReference type="Pfam" id="PF06428"/>
    </source>
</evidence>
<feature type="compositionally biased region" description="Polar residues" evidence="3">
    <location>
        <begin position="457"/>
        <end position="468"/>
    </location>
</feature>
<protein>
    <recommendedName>
        <fullName evidence="4">GDP/GTP exchange factor Sec2 N-terminal domain-containing protein</fullName>
    </recommendedName>
</protein>
<feature type="compositionally biased region" description="Polar residues" evidence="3">
    <location>
        <begin position="941"/>
        <end position="952"/>
    </location>
</feature>
<feature type="domain" description="GDP/GTP exchange factor Sec2 N-terminal" evidence="4">
    <location>
        <begin position="156"/>
        <end position="286"/>
    </location>
</feature>
<feature type="compositionally biased region" description="Low complexity" evidence="3">
    <location>
        <begin position="76"/>
        <end position="87"/>
    </location>
</feature>
<dbReference type="CDD" id="cd21044">
    <property type="entry name" value="Rab11BD_RAB3IP_like"/>
    <property type="match status" value="1"/>
</dbReference>
<dbReference type="EMBL" id="KV425583">
    <property type="protein sequence ID" value="KZT23631.1"/>
    <property type="molecule type" value="Genomic_DNA"/>
</dbReference>
<dbReference type="PANTHER" id="PTHR14430:SF0">
    <property type="entry name" value="SEC2P DOMAIN-CONTAINING PROTEIN"/>
    <property type="match status" value="1"/>
</dbReference>
<dbReference type="GO" id="GO:0051286">
    <property type="term" value="C:cell tip"/>
    <property type="evidence" value="ECO:0007669"/>
    <property type="project" value="TreeGrafter"/>
</dbReference>
<dbReference type="OrthoDB" id="1748564at2759"/>
<evidence type="ECO:0000256" key="2">
    <source>
        <dbReference type="SAM" id="Coils"/>
    </source>
</evidence>
<evidence type="ECO:0000313" key="6">
    <source>
        <dbReference type="Proteomes" id="UP000076761"/>
    </source>
</evidence>
<feature type="compositionally biased region" description="Polar residues" evidence="3">
    <location>
        <begin position="785"/>
        <end position="795"/>
    </location>
</feature>
<dbReference type="AlphaFoldDB" id="A0A165RCU5"/>
<feature type="compositionally biased region" description="Low complexity" evidence="3">
    <location>
        <begin position="959"/>
        <end position="977"/>
    </location>
</feature>
<dbReference type="InterPro" id="IPR009449">
    <property type="entry name" value="Sec2_N"/>
</dbReference>
<feature type="region of interest" description="Disordered" evidence="3">
    <location>
        <begin position="446"/>
        <end position="468"/>
    </location>
</feature>